<evidence type="ECO:0000256" key="1">
    <source>
        <dbReference type="SAM" id="MobiDB-lite"/>
    </source>
</evidence>
<name>A0ABW2HJ02_9ACTN</name>
<keyword evidence="4" id="KW-1185">Reference proteome</keyword>
<evidence type="ECO:0000313" key="4">
    <source>
        <dbReference type="Proteomes" id="UP001596548"/>
    </source>
</evidence>
<feature type="compositionally biased region" description="Low complexity" evidence="1">
    <location>
        <begin position="207"/>
        <end position="252"/>
    </location>
</feature>
<reference evidence="4" key="1">
    <citation type="journal article" date="2019" name="Int. J. Syst. Evol. Microbiol.">
        <title>The Global Catalogue of Microorganisms (GCM) 10K type strain sequencing project: providing services to taxonomists for standard genome sequencing and annotation.</title>
        <authorList>
            <consortium name="The Broad Institute Genomics Platform"/>
            <consortium name="The Broad Institute Genome Sequencing Center for Infectious Disease"/>
            <person name="Wu L."/>
            <person name="Ma J."/>
        </authorList>
    </citation>
    <scope>NUCLEOTIDE SEQUENCE [LARGE SCALE GENOMIC DNA]</scope>
    <source>
        <strain evidence="4">XZYJT-10</strain>
    </source>
</reference>
<dbReference type="Proteomes" id="UP001596548">
    <property type="component" value="Unassembled WGS sequence"/>
</dbReference>
<keyword evidence="2" id="KW-1133">Transmembrane helix</keyword>
<accession>A0ABW2HJ02</accession>
<comment type="caution">
    <text evidence="3">The sequence shown here is derived from an EMBL/GenBank/DDBJ whole genome shotgun (WGS) entry which is preliminary data.</text>
</comment>
<feature type="region of interest" description="Disordered" evidence="1">
    <location>
        <begin position="204"/>
        <end position="252"/>
    </location>
</feature>
<dbReference type="EMBL" id="JBHTBJ010000001">
    <property type="protein sequence ID" value="MFC7272372.1"/>
    <property type="molecule type" value="Genomic_DNA"/>
</dbReference>
<feature type="transmembrane region" description="Helical" evidence="2">
    <location>
        <begin position="79"/>
        <end position="101"/>
    </location>
</feature>
<sequence>MRTWRDHRHGLDEADRLAAGGRAGPGSPGLDHLLDALRAPAAPGERGGEHTVAAALAAERRRAAGTTRRKGRMPASTRTIVVSTATALVVLGAAGTAVAAGTGHLPPAVQQRAHRLFSALGVPAPRTGPPSAAASPSTAPGKPTVATTRPSPASTATIAVPARELAWCMAWRKAAGGGQPMNGRDRRDLIAAAGGKEQVERYCGALSGSPTGAPAATPAATTSAPGKSGSHRATPSHPAPHATTPSHPGGKK</sequence>
<feature type="region of interest" description="Disordered" evidence="1">
    <location>
        <begin position="123"/>
        <end position="154"/>
    </location>
</feature>
<keyword evidence="2" id="KW-0472">Membrane</keyword>
<evidence type="ECO:0000313" key="3">
    <source>
        <dbReference type="EMBL" id="MFC7272372.1"/>
    </source>
</evidence>
<evidence type="ECO:0000256" key="2">
    <source>
        <dbReference type="SAM" id="Phobius"/>
    </source>
</evidence>
<organism evidence="3 4">
    <name type="scientific">Paractinoplanes rhizophilus</name>
    <dbReference type="NCBI Taxonomy" id="1416877"/>
    <lineage>
        <taxon>Bacteria</taxon>
        <taxon>Bacillati</taxon>
        <taxon>Actinomycetota</taxon>
        <taxon>Actinomycetes</taxon>
        <taxon>Micromonosporales</taxon>
        <taxon>Micromonosporaceae</taxon>
        <taxon>Paractinoplanes</taxon>
    </lineage>
</organism>
<protein>
    <submittedName>
        <fullName evidence="3">Uncharacterized protein</fullName>
    </submittedName>
</protein>
<dbReference type="RefSeq" id="WP_378963762.1">
    <property type="nucleotide sequence ID" value="NZ_JBHTBJ010000001.1"/>
</dbReference>
<keyword evidence="2" id="KW-0812">Transmembrane</keyword>
<proteinExistence type="predicted"/>
<gene>
    <name evidence="3" type="ORF">ACFQS1_00135</name>
</gene>